<dbReference type="OrthoDB" id="3374006at2"/>
<keyword evidence="1" id="KW-0805">Transcription regulation</keyword>
<reference evidence="6" key="5">
    <citation type="submission" date="2025-08" db="UniProtKB">
        <authorList>
            <consortium name="RefSeq"/>
        </authorList>
    </citation>
    <scope>IDENTIFICATION</scope>
</reference>
<dbReference type="InterPro" id="IPR036388">
    <property type="entry name" value="WH-like_DNA-bd_sf"/>
</dbReference>
<reference evidence="6" key="2">
    <citation type="journal article" date="1999" name="J. Mol. Evol.">
        <title>Molecular evolution of helix-turn-helix proteins.</title>
        <authorList>
            <person name="Rosinski J.A."/>
            <person name="Atchley W.R."/>
        </authorList>
    </citation>
    <scope>NUCLEOTIDE SEQUENCE</scope>
</reference>
<sequence>MTIPPRTAPRLDLIDREPLFGLGLDHALESRGVALRPRMYGDVMEWMRDAQALAPPARIVVVDVAALGPDARTALAMISHRARESARMLVVRDRGAMPSLHADWGAWEVVARRLPAQAFVERLIRLADARAPTPHATAAITPRQQEVLTWIARGEPNKRIAARLDIAERTVKLHVTALLGSLGARNRTQAVIRAFQLGLLGPGADGDEGRRRMSPASR</sequence>
<name>A0A8B6X885_9BURK</name>
<dbReference type="Pfam" id="PF00196">
    <property type="entry name" value="GerE"/>
    <property type="match status" value="1"/>
</dbReference>
<dbReference type="Proteomes" id="UP000675920">
    <property type="component" value="Unplaced"/>
</dbReference>
<keyword evidence="3" id="KW-0804">Transcription</keyword>
<reference evidence="6" key="1">
    <citation type="journal article" date="1996" name="J. Mol. Biol.">
        <title>Structural classification of HTH DNA-binding domains and protein-DNA interaction modes.</title>
        <authorList>
            <person name="Wintjens R."/>
            <person name="Rooman M."/>
        </authorList>
    </citation>
    <scope>NUCLEOTIDE SEQUENCE</scope>
</reference>
<reference evidence="6" key="4">
    <citation type="journal article" date="2009" name="FEMS Microbiol. Rev.">
        <title>A phylogenomic analysis of bacterial helix-turn-helix transcription factors.</title>
        <authorList>
            <person name="Santos C.L."/>
            <person name="Tavares F."/>
            <person name="Thioulouse J."/>
            <person name="Normand P."/>
        </authorList>
    </citation>
    <scope>NUCLEOTIDE SEQUENCE</scope>
</reference>
<evidence type="ECO:0000256" key="3">
    <source>
        <dbReference type="ARBA" id="ARBA00023163"/>
    </source>
</evidence>
<organism evidence="5 6">
    <name type="scientific">Derxia gummosa DSM 723</name>
    <dbReference type="NCBI Taxonomy" id="1121388"/>
    <lineage>
        <taxon>Bacteria</taxon>
        <taxon>Pseudomonadati</taxon>
        <taxon>Pseudomonadota</taxon>
        <taxon>Betaproteobacteria</taxon>
        <taxon>Burkholderiales</taxon>
        <taxon>Alcaligenaceae</taxon>
        <taxon>Derxia</taxon>
    </lineage>
</organism>
<keyword evidence="2" id="KW-0238">DNA-binding</keyword>
<dbReference type="Gene3D" id="1.10.10.10">
    <property type="entry name" value="Winged helix-like DNA-binding domain superfamily/Winged helix DNA-binding domain"/>
    <property type="match status" value="1"/>
</dbReference>
<dbReference type="InterPro" id="IPR000792">
    <property type="entry name" value="Tscrpt_reg_LuxR_C"/>
</dbReference>
<evidence type="ECO:0000256" key="1">
    <source>
        <dbReference type="ARBA" id="ARBA00023015"/>
    </source>
</evidence>
<evidence type="ECO:0000313" key="6">
    <source>
        <dbReference type="RefSeq" id="WP_051378056.1"/>
    </source>
</evidence>
<reference evidence="6" key="3">
    <citation type="journal article" date="2005" name="FEMS Microbiol. Rev.">
        <title>The many faces of the helix-turn-helix domain: transcription regulation and beyond.</title>
        <authorList>
            <person name="Aravind L."/>
            <person name="Anantharaman V."/>
            <person name="Balaji S."/>
            <person name="Babu M.M."/>
            <person name="Iyer L.M."/>
        </authorList>
    </citation>
    <scope>NUCLEOTIDE SEQUENCE</scope>
</reference>
<dbReference type="SMART" id="SM00421">
    <property type="entry name" value="HTH_LUXR"/>
    <property type="match status" value="1"/>
</dbReference>
<dbReference type="RefSeq" id="WP_051378056.1">
    <property type="nucleotide sequence ID" value="NZ_AXWS01000007.1"/>
</dbReference>
<dbReference type="CDD" id="cd06170">
    <property type="entry name" value="LuxR_C_like"/>
    <property type="match status" value="1"/>
</dbReference>
<protein>
    <submittedName>
        <fullName evidence="6">Helix-turn-helix transcriptional regulator</fullName>
    </submittedName>
</protein>
<evidence type="ECO:0000313" key="5">
    <source>
        <dbReference type="Proteomes" id="UP000675920"/>
    </source>
</evidence>
<dbReference type="PRINTS" id="PR00038">
    <property type="entry name" value="HTHLUXR"/>
</dbReference>
<keyword evidence="5" id="KW-1185">Reference proteome</keyword>
<dbReference type="PANTHER" id="PTHR44688:SF16">
    <property type="entry name" value="DNA-BINDING TRANSCRIPTIONAL ACTIVATOR DEVR_DOSR"/>
    <property type="match status" value="1"/>
</dbReference>
<dbReference type="InterPro" id="IPR016032">
    <property type="entry name" value="Sig_transdc_resp-reg_C-effctor"/>
</dbReference>
<dbReference type="GO" id="GO:0003677">
    <property type="term" value="F:DNA binding"/>
    <property type="evidence" value="ECO:0007669"/>
    <property type="project" value="UniProtKB-KW"/>
</dbReference>
<feature type="domain" description="HTH luxR-type" evidence="4">
    <location>
        <begin position="133"/>
        <end position="198"/>
    </location>
</feature>
<dbReference type="PANTHER" id="PTHR44688">
    <property type="entry name" value="DNA-BINDING TRANSCRIPTIONAL ACTIVATOR DEVR_DOSR"/>
    <property type="match status" value="1"/>
</dbReference>
<dbReference type="SUPFAM" id="SSF46894">
    <property type="entry name" value="C-terminal effector domain of the bipartite response regulators"/>
    <property type="match status" value="1"/>
</dbReference>
<dbReference type="AlphaFoldDB" id="A0A8B6X885"/>
<dbReference type="GO" id="GO:0006355">
    <property type="term" value="P:regulation of DNA-templated transcription"/>
    <property type="evidence" value="ECO:0007669"/>
    <property type="project" value="InterPro"/>
</dbReference>
<dbReference type="PROSITE" id="PS50043">
    <property type="entry name" value="HTH_LUXR_2"/>
    <property type="match status" value="1"/>
</dbReference>
<evidence type="ECO:0000259" key="4">
    <source>
        <dbReference type="PROSITE" id="PS50043"/>
    </source>
</evidence>
<evidence type="ECO:0000256" key="2">
    <source>
        <dbReference type="ARBA" id="ARBA00023125"/>
    </source>
</evidence>
<proteinExistence type="predicted"/>
<accession>A0A8B6X885</accession>